<dbReference type="Gene3D" id="3.40.630.30">
    <property type="match status" value="1"/>
</dbReference>
<accession>A0ABW9UIT5</accession>
<evidence type="ECO:0000313" key="3">
    <source>
        <dbReference type="Proteomes" id="UP000467637"/>
    </source>
</evidence>
<comment type="caution">
    <text evidence="2">The sequence shown here is derived from an EMBL/GenBank/DDBJ whole genome shotgun (WGS) entry which is preliminary data.</text>
</comment>
<reference evidence="2 3" key="1">
    <citation type="submission" date="2019-12" db="EMBL/GenBank/DDBJ databases">
        <authorList>
            <person name="Huq M.A."/>
        </authorList>
    </citation>
    <scope>NUCLEOTIDE SEQUENCE [LARGE SCALE GENOMIC DNA]</scope>
    <source>
        <strain evidence="2 3">MAH-34</strain>
    </source>
</reference>
<dbReference type="CDD" id="cd04301">
    <property type="entry name" value="NAT_SF"/>
    <property type="match status" value="1"/>
</dbReference>
<evidence type="ECO:0000259" key="1">
    <source>
        <dbReference type="PROSITE" id="PS51186"/>
    </source>
</evidence>
<organism evidence="2 3">
    <name type="scientific">Paenibacillus anseongense</name>
    <dbReference type="NCBI Taxonomy" id="2682845"/>
    <lineage>
        <taxon>Bacteria</taxon>
        <taxon>Bacillati</taxon>
        <taxon>Bacillota</taxon>
        <taxon>Bacilli</taxon>
        <taxon>Bacillales</taxon>
        <taxon>Paenibacillaceae</taxon>
        <taxon>Paenibacillus</taxon>
    </lineage>
</organism>
<protein>
    <recommendedName>
        <fullName evidence="1">N-acetyltransferase domain-containing protein</fullName>
    </recommendedName>
</protein>
<dbReference type="SUPFAM" id="SSF55729">
    <property type="entry name" value="Acyl-CoA N-acyltransferases (Nat)"/>
    <property type="match status" value="1"/>
</dbReference>
<feature type="domain" description="N-acetyltransferase" evidence="1">
    <location>
        <begin position="138"/>
        <end position="277"/>
    </location>
</feature>
<dbReference type="InterPro" id="IPR016181">
    <property type="entry name" value="Acyl_CoA_acyltransferase"/>
</dbReference>
<keyword evidence="3" id="KW-1185">Reference proteome</keyword>
<name>A0ABW9UIT5_9BACL</name>
<dbReference type="EMBL" id="WSEM01000034">
    <property type="protein sequence ID" value="MVQ39187.1"/>
    <property type="molecule type" value="Genomic_DNA"/>
</dbReference>
<dbReference type="InterPro" id="IPR000182">
    <property type="entry name" value="GNAT_dom"/>
</dbReference>
<gene>
    <name evidence="2" type="ORF">GON05_31810</name>
</gene>
<proteinExistence type="predicted"/>
<dbReference type="RefSeq" id="WP_157325082.1">
    <property type="nucleotide sequence ID" value="NZ_WSEM01000034.1"/>
</dbReference>
<sequence>MKTTTVNSLIAIEKVESEAWLDMYAAAPDSYVTSSKTSYARLGTSVGLADQGVPIAEFNRVLGLGIAEPLSEEGLDQAIAWMNEHASELYSLQIPPTALPDMIHEWIQAKGFKRTGRGWAKYYRDSMPVESHPMPTTLEVRLVEPHHATDFGYAAQVGFGFPESLISWFSALAGRPKWRVYVAYEANHPVACGAMFIDKNWAWLGIDATLPDYRGRGAQNALIKQRLTDGIALGVTGFTAETGQPPEGQEDTNKSYCNYHRAGFNRVYVRPNYMKVD</sequence>
<evidence type="ECO:0000313" key="2">
    <source>
        <dbReference type="EMBL" id="MVQ39187.1"/>
    </source>
</evidence>
<dbReference type="Proteomes" id="UP000467637">
    <property type="component" value="Unassembled WGS sequence"/>
</dbReference>
<dbReference type="PROSITE" id="PS51186">
    <property type="entry name" value="GNAT"/>
    <property type="match status" value="1"/>
</dbReference>